<gene>
    <name evidence="1" type="ORF">J3U88_11515</name>
</gene>
<dbReference type="GO" id="GO:0006400">
    <property type="term" value="P:tRNA modification"/>
    <property type="evidence" value="ECO:0007669"/>
    <property type="project" value="InterPro"/>
</dbReference>
<dbReference type="InterPro" id="IPR009078">
    <property type="entry name" value="Ferritin-like_SF"/>
</dbReference>
<dbReference type="CDD" id="cd07910">
    <property type="entry name" value="MiaE"/>
    <property type="match status" value="1"/>
</dbReference>
<evidence type="ECO:0000313" key="1">
    <source>
        <dbReference type="EMBL" id="MBO1319088.1"/>
    </source>
</evidence>
<proteinExistence type="predicted"/>
<sequence>MTGEATLLEKTPDSWIEAVLADFSSFLLDHAAAERKASAMAVSFVVQYPDRFELHTPMIRLAREELLHYQQVMSLIHKRNLVWERDVKDPYVAALRDLIRTQREKRLLDRLLVGSVIEARGVERFGLVGEHVPDPDLARFYARLAKSEANHADLFTRLARKYFASAEIQERLAWWRAREAEAMLAVPPRAALH</sequence>
<dbReference type="EMBL" id="JAFREP010000008">
    <property type="protein sequence ID" value="MBO1319088.1"/>
    <property type="molecule type" value="Genomic_DNA"/>
</dbReference>
<dbReference type="Gene3D" id="1.20.1260.10">
    <property type="match status" value="1"/>
</dbReference>
<dbReference type="Pfam" id="PF06175">
    <property type="entry name" value="MiaE"/>
    <property type="match status" value="1"/>
</dbReference>
<keyword evidence="2" id="KW-1185">Reference proteome</keyword>
<protein>
    <submittedName>
        <fullName evidence="1">tRNA-(Ms[2]io[6]A)-hydroxylase</fullName>
    </submittedName>
</protein>
<dbReference type="RefSeq" id="WP_207858908.1">
    <property type="nucleotide sequence ID" value="NZ_JAFREP010000008.1"/>
</dbReference>
<dbReference type="InterPro" id="IPR010386">
    <property type="entry name" value="tRNA-Hydrxlase_MiaE"/>
</dbReference>
<dbReference type="PIRSF" id="PIRSF020736">
    <property type="entry name" value="MiaE"/>
    <property type="match status" value="1"/>
</dbReference>
<dbReference type="AlphaFoldDB" id="A0A8J7QIZ0"/>
<dbReference type="InterPro" id="IPR012347">
    <property type="entry name" value="Ferritin-like"/>
</dbReference>
<dbReference type="GO" id="GO:0045301">
    <property type="term" value="F:tRNA 2-(methylsulfanyl)-N(6)-isopentenyladenosine(37) hydroxylase activity"/>
    <property type="evidence" value="ECO:0007669"/>
    <property type="project" value="InterPro"/>
</dbReference>
<dbReference type="Proteomes" id="UP000664417">
    <property type="component" value="Unassembled WGS sequence"/>
</dbReference>
<organism evidence="1 2">
    <name type="scientific">Acanthopleuribacter pedis</name>
    <dbReference type="NCBI Taxonomy" id="442870"/>
    <lineage>
        <taxon>Bacteria</taxon>
        <taxon>Pseudomonadati</taxon>
        <taxon>Acidobacteriota</taxon>
        <taxon>Holophagae</taxon>
        <taxon>Acanthopleuribacterales</taxon>
        <taxon>Acanthopleuribacteraceae</taxon>
        <taxon>Acanthopleuribacter</taxon>
    </lineage>
</organism>
<evidence type="ECO:0000313" key="2">
    <source>
        <dbReference type="Proteomes" id="UP000664417"/>
    </source>
</evidence>
<accession>A0A8J7QIZ0</accession>
<dbReference type="PANTHER" id="PTHR42637:SF1">
    <property type="entry name" value="TRNA 2-(METHYLSULFANYL)-N(6)-ISOPENTENYLADENOSINE(37) HYDROXYLASE"/>
    <property type="match status" value="1"/>
</dbReference>
<dbReference type="PANTHER" id="PTHR42637">
    <property type="entry name" value="TRNA-(MS[2]IO[6]A)-HYDROXYLASE"/>
    <property type="match status" value="1"/>
</dbReference>
<reference evidence="1" key="1">
    <citation type="submission" date="2021-03" db="EMBL/GenBank/DDBJ databases">
        <authorList>
            <person name="Wang G."/>
        </authorList>
    </citation>
    <scope>NUCLEOTIDE SEQUENCE</scope>
    <source>
        <strain evidence="1">KCTC 12899</strain>
    </source>
</reference>
<name>A0A8J7QIZ0_9BACT</name>
<comment type="caution">
    <text evidence="1">The sequence shown here is derived from an EMBL/GenBank/DDBJ whole genome shotgun (WGS) entry which is preliminary data.</text>
</comment>
<dbReference type="SUPFAM" id="SSF47240">
    <property type="entry name" value="Ferritin-like"/>
    <property type="match status" value="1"/>
</dbReference>